<name>A0A0B5HYE8_9ACTN</name>
<dbReference type="InterPro" id="IPR003812">
    <property type="entry name" value="Fido"/>
</dbReference>
<dbReference type="PANTHER" id="PTHR39426">
    <property type="entry name" value="HOMOLOGY TO DEATH-ON-CURING PROTEIN OF PHAGE P1"/>
    <property type="match status" value="1"/>
</dbReference>
<accession>A0A0B5HYE8</accession>
<dbReference type="InterPro" id="IPR036597">
    <property type="entry name" value="Fido-like_dom_sf"/>
</dbReference>
<protein>
    <submittedName>
        <fullName evidence="2">Phage killer protein</fullName>
    </submittedName>
</protein>
<dbReference type="RefSeq" id="WP_041129458.1">
    <property type="nucleotide sequence ID" value="NZ_CP010407.1"/>
</dbReference>
<sequence length="130" mass="13789">MNAATPTRFLTVAEVAEIARFAFTGDGVPELRAPGLLASAVHRPRARMMGQSAYGDVYEQAAALLHALATNHPFVDGNKRAAWLSAATFLAVNGVDLADADLDRAYDLVIAVAGGELADIADIARRIREL</sequence>
<proteinExistence type="predicted"/>
<dbReference type="EMBL" id="CP010407">
    <property type="protein sequence ID" value="AJF65426.1"/>
    <property type="molecule type" value="Genomic_DNA"/>
</dbReference>
<keyword evidence="3" id="KW-1185">Reference proteome</keyword>
<dbReference type="HOGENOM" id="CLU_115697_5_1_11"/>
<feature type="domain" description="Fido" evidence="1">
    <location>
        <begin position="10"/>
        <end position="129"/>
    </location>
</feature>
<dbReference type="KEGG" id="svt:SVTN_14385"/>
<evidence type="ECO:0000259" key="1">
    <source>
        <dbReference type="PROSITE" id="PS51459"/>
    </source>
</evidence>
<dbReference type="SUPFAM" id="SSF140931">
    <property type="entry name" value="Fic-like"/>
    <property type="match status" value="1"/>
</dbReference>
<dbReference type="NCBIfam" id="TIGR01550">
    <property type="entry name" value="DOC_P1"/>
    <property type="match status" value="1"/>
</dbReference>
<dbReference type="PROSITE" id="PS51459">
    <property type="entry name" value="FIDO"/>
    <property type="match status" value="1"/>
</dbReference>
<dbReference type="Proteomes" id="UP000031774">
    <property type="component" value="Chromosome"/>
</dbReference>
<dbReference type="Pfam" id="PF02661">
    <property type="entry name" value="Fic"/>
    <property type="match status" value="1"/>
</dbReference>
<reference evidence="2 3" key="1">
    <citation type="submission" date="2014-12" db="EMBL/GenBank/DDBJ databases">
        <title>Complete genome sequence of Streptomyces vietnamensis strain GIMV4.0001, a genetic manipulable producer of the benzoisochromanequinone antibiotic granaticin.</title>
        <authorList>
            <person name="Deng M.R."/>
            <person name="Guo J."/>
            <person name="Ma L.Y."/>
            <person name="Feng G.D."/>
            <person name="Mo C.Y."/>
            <person name="Zhu H.H."/>
        </authorList>
    </citation>
    <scope>NUCLEOTIDE SEQUENCE [LARGE SCALE GENOMIC DNA]</scope>
    <source>
        <strain evidence="3">GIMV4.0001</strain>
    </source>
</reference>
<dbReference type="AlphaFoldDB" id="A0A0B5HYE8"/>
<organism evidence="2 3">
    <name type="scientific">Streptomyces vietnamensis</name>
    <dbReference type="NCBI Taxonomy" id="362257"/>
    <lineage>
        <taxon>Bacteria</taxon>
        <taxon>Bacillati</taxon>
        <taxon>Actinomycetota</taxon>
        <taxon>Actinomycetes</taxon>
        <taxon>Kitasatosporales</taxon>
        <taxon>Streptomycetaceae</taxon>
        <taxon>Streptomyces</taxon>
    </lineage>
</organism>
<dbReference type="InterPro" id="IPR006440">
    <property type="entry name" value="Doc"/>
</dbReference>
<dbReference type="PANTHER" id="PTHR39426:SF1">
    <property type="entry name" value="HOMOLOGY TO DEATH-ON-CURING PROTEIN OF PHAGE P1"/>
    <property type="match status" value="1"/>
</dbReference>
<dbReference type="GO" id="GO:0016301">
    <property type="term" value="F:kinase activity"/>
    <property type="evidence" value="ECO:0007669"/>
    <property type="project" value="InterPro"/>
</dbReference>
<dbReference type="InterPro" id="IPR053737">
    <property type="entry name" value="Type_II_TA_Toxin"/>
</dbReference>
<dbReference type="Gene3D" id="1.20.120.1870">
    <property type="entry name" value="Fic/DOC protein, Fido domain"/>
    <property type="match status" value="1"/>
</dbReference>
<evidence type="ECO:0000313" key="2">
    <source>
        <dbReference type="EMBL" id="AJF65426.1"/>
    </source>
</evidence>
<dbReference type="STRING" id="362257.SVTN_14385"/>
<gene>
    <name evidence="2" type="ORF">SVTN_14385</name>
</gene>
<evidence type="ECO:0000313" key="3">
    <source>
        <dbReference type="Proteomes" id="UP000031774"/>
    </source>
</evidence>